<protein>
    <submittedName>
        <fullName evidence="1">RNA-directed DNA polymerase, eukaryota, reverse transcriptase zinc-binding domain protein</fullName>
    </submittedName>
</protein>
<evidence type="ECO:0000313" key="1">
    <source>
        <dbReference type="EMBL" id="GEX04341.1"/>
    </source>
</evidence>
<dbReference type="EMBL" id="BKCJ010086528">
    <property type="protein sequence ID" value="GEX04341.1"/>
    <property type="molecule type" value="Genomic_DNA"/>
</dbReference>
<comment type="caution">
    <text evidence="1">The sequence shown here is derived from an EMBL/GenBank/DDBJ whole genome shotgun (WGS) entry which is preliminary data.</text>
</comment>
<keyword evidence="1" id="KW-0548">Nucleotidyltransferase</keyword>
<organism evidence="1">
    <name type="scientific">Tanacetum cinerariifolium</name>
    <name type="common">Dalmatian daisy</name>
    <name type="synonym">Chrysanthemum cinerariifolium</name>
    <dbReference type="NCBI Taxonomy" id="118510"/>
    <lineage>
        <taxon>Eukaryota</taxon>
        <taxon>Viridiplantae</taxon>
        <taxon>Streptophyta</taxon>
        <taxon>Embryophyta</taxon>
        <taxon>Tracheophyta</taxon>
        <taxon>Spermatophyta</taxon>
        <taxon>Magnoliopsida</taxon>
        <taxon>eudicotyledons</taxon>
        <taxon>Gunneridae</taxon>
        <taxon>Pentapetalae</taxon>
        <taxon>asterids</taxon>
        <taxon>campanulids</taxon>
        <taxon>Asterales</taxon>
        <taxon>Asteraceae</taxon>
        <taxon>Asteroideae</taxon>
        <taxon>Anthemideae</taxon>
        <taxon>Anthemidinae</taxon>
        <taxon>Tanacetum</taxon>
    </lineage>
</organism>
<proteinExistence type="predicted"/>
<dbReference type="GO" id="GO:0003964">
    <property type="term" value="F:RNA-directed DNA polymerase activity"/>
    <property type="evidence" value="ECO:0007669"/>
    <property type="project" value="UniProtKB-KW"/>
</dbReference>
<name>A0A699H118_TANCI</name>
<reference evidence="1" key="1">
    <citation type="journal article" date="2019" name="Sci. Rep.">
        <title>Draft genome of Tanacetum cinerariifolium, the natural source of mosquito coil.</title>
        <authorList>
            <person name="Yamashiro T."/>
            <person name="Shiraishi A."/>
            <person name="Satake H."/>
            <person name="Nakayama K."/>
        </authorList>
    </citation>
    <scope>NUCLEOTIDE SEQUENCE</scope>
</reference>
<keyword evidence="1" id="KW-0808">Transferase</keyword>
<sequence length="553" mass="63012">MPIDEMLRCTSTTGKFLVIRYNLLSHEISPCISFVSSSNKSSSYVNAVKASFDVGKRCHSTDVDDVGKDNHVFELSQAASNDFPLDILGCYKDFRSIANARILCRSEDFLDVDVKYLGGLWVIFEFKSLETRNKFLKHEGIITWFSSLKPWHDDFVVEEILVWLEIERVHPRAWENGTLNLGIRELCSWTPTFVGDDLDGDKEGSLSNKTIEEKEEEAHEENDDESVAATFEDMGATKVELDPLSVDGGIKDQPIDVASYDSDPFRLDSLINKKCNKEGLSIPYNLKIMWIAVYAPQSLSAKVVLWAYLDTMIANWDGILVTLGDFNEVREASERYLVSDSFLDSFPHTTCIILEKGTPDHRPILLKEYSNDGIVEANGLISFKKKLQHLKGAICEWIATKRLDSSKLKNEHLLRLSLINVKIDHGNATDLEFPNRRESFRILGDLDRIVVFDLAQKARIKWASEGDENSSFFHATLKKCRRHLAIKGILIEGDWIKNPDSIKTIFVEHFQDRFQHTNGTPTSFDVDMLNHISSDQREFLDRSFSRDKIKKAV</sequence>
<accession>A0A699H118</accession>
<gene>
    <name evidence="1" type="ORF">Tci_276316</name>
</gene>
<dbReference type="AlphaFoldDB" id="A0A699H118"/>
<keyword evidence="1" id="KW-0695">RNA-directed DNA polymerase</keyword>